<evidence type="ECO:0000256" key="1">
    <source>
        <dbReference type="SAM" id="MobiDB-lite"/>
    </source>
</evidence>
<keyword evidence="4" id="KW-1185">Reference proteome</keyword>
<accession>Q0RBS9</accession>
<dbReference type="AlphaFoldDB" id="Q0RBS9"/>
<keyword evidence="2" id="KW-0812">Transmembrane</keyword>
<proteinExistence type="predicted"/>
<protein>
    <recommendedName>
        <fullName evidence="5">Protein kinase domain-containing protein</fullName>
    </recommendedName>
</protein>
<dbReference type="SUPFAM" id="SSF56112">
    <property type="entry name" value="Protein kinase-like (PK-like)"/>
    <property type="match status" value="1"/>
</dbReference>
<evidence type="ECO:0000256" key="2">
    <source>
        <dbReference type="SAM" id="Phobius"/>
    </source>
</evidence>
<evidence type="ECO:0008006" key="5">
    <source>
        <dbReference type="Google" id="ProtNLM"/>
    </source>
</evidence>
<dbReference type="InterPro" id="IPR011009">
    <property type="entry name" value="Kinase-like_dom_sf"/>
</dbReference>
<dbReference type="EMBL" id="CT573213">
    <property type="protein sequence ID" value="CAJ65105.1"/>
    <property type="molecule type" value="Genomic_DNA"/>
</dbReference>
<dbReference type="eggNOG" id="COG0515">
    <property type="taxonomic scope" value="Bacteria"/>
</dbReference>
<feature type="region of interest" description="Disordered" evidence="1">
    <location>
        <begin position="361"/>
        <end position="384"/>
    </location>
</feature>
<keyword evidence="2" id="KW-1133">Transmembrane helix</keyword>
<dbReference type="Gene3D" id="1.10.510.10">
    <property type="entry name" value="Transferase(Phosphotransferase) domain 1"/>
    <property type="match status" value="1"/>
</dbReference>
<dbReference type="STRING" id="326424.FRAAL6482"/>
<name>Q0RBS9_FRAAA</name>
<dbReference type="KEGG" id="fal:FRAAL6482"/>
<dbReference type="Proteomes" id="UP000000657">
    <property type="component" value="Chromosome"/>
</dbReference>
<organism evidence="3 4">
    <name type="scientific">Frankia alni (strain DSM 45986 / CECT 9034 / ACN14a)</name>
    <dbReference type="NCBI Taxonomy" id="326424"/>
    <lineage>
        <taxon>Bacteria</taxon>
        <taxon>Bacillati</taxon>
        <taxon>Actinomycetota</taxon>
        <taxon>Actinomycetes</taxon>
        <taxon>Frankiales</taxon>
        <taxon>Frankiaceae</taxon>
        <taxon>Frankia</taxon>
    </lineage>
</organism>
<feature type="transmembrane region" description="Helical" evidence="2">
    <location>
        <begin position="387"/>
        <end position="407"/>
    </location>
</feature>
<feature type="region of interest" description="Disordered" evidence="1">
    <location>
        <begin position="316"/>
        <end position="348"/>
    </location>
</feature>
<reference evidence="3 4" key="1">
    <citation type="journal article" date="2007" name="Genome Res.">
        <title>Genome characteristics of facultatively symbiotic Frankia sp. strains reflect host range and host plant biogeography.</title>
        <authorList>
            <person name="Normand P."/>
            <person name="Lapierre P."/>
            <person name="Tisa L.S."/>
            <person name="Gogarten J.P."/>
            <person name="Alloisio N."/>
            <person name="Bagnarol E."/>
            <person name="Bassi C.A."/>
            <person name="Berry A.M."/>
            <person name="Bickhart D.M."/>
            <person name="Choisne N."/>
            <person name="Couloux A."/>
            <person name="Cournoyer B."/>
            <person name="Cruveiller S."/>
            <person name="Daubin V."/>
            <person name="Demange N."/>
            <person name="Francino M.P."/>
            <person name="Goltsman E."/>
            <person name="Huang Y."/>
            <person name="Kopp O.R."/>
            <person name="Labarre L."/>
            <person name="Lapidus A."/>
            <person name="Lavire C."/>
            <person name="Marechal J."/>
            <person name="Martinez M."/>
            <person name="Mastronunzio J.E."/>
            <person name="Mullin B.C."/>
            <person name="Niemann J."/>
            <person name="Pujic P."/>
            <person name="Rawnsley T."/>
            <person name="Rouy Z."/>
            <person name="Schenowitz C."/>
            <person name="Sellstedt A."/>
            <person name="Tavares F."/>
            <person name="Tomkins J.P."/>
            <person name="Vallenet D."/>
            <person name="Valverde C."/>
            <person name="Wall L.G."/>
            <person name="Wang Y."/>
            <person name="Medigue C."/>
            <person name="Benson D.R."/>
        </authorList>
    </citation>
    <scope>NUCLEOTIDE SEQUENCE [LARGE SCALE GENOMIC DNA]</scope>
    <source>
        <strain evidence="4">DSM 45986 / CECT 9034 / ACN14a</strain>
    </source>
</reference>
<sequence>MMVGGVRSWPDDGKFEAAVSRGSFEHPRLQGITFDREASGGLLHALGASAVVFFGRRGTEGVALRCPTRDLGSGAPARYAELAARRAGNPGLAGLAGLAEAEWIDRGVQVDGEWWPVIVMERVEGRTLANHVEHAVENEPGRLLAAAEDWLAFVSALGAADIAHGDLQQDNIFVTPKGQLKAVDLDGVWLPSTAHLPPSETGHRHYQHPRRGRTDWGRTTDTFSALVIYASLRALAADPELWERYHNGENLVFSDNDLARPGRTSLWDRLSGSSDREVRQLLPLLRELCDGPADPGCDLTTLLESHRKALAEGSTTQVALTPVGGNDGAEDDGDRWWEEPGQGPVETGGEWFEAEESRGTTIISTPPVGPAVAPTSHPPRTRPRRRLGRTVLVLAALAVLIVTLALIS</sequence>
<dbReference type="HOGENOM" id="CLU_048545_0_0_11"/>
<gene>
    <name evidence="3" type="ordered locus">FRAAL6482</name>
</gene>
<keyword evidence="2" id="KW-0472">Membrane</keyword>
<evidence type="ECO:0000313" key="4">
    <source>
        <dbReference type="Proteomes" id="UP000000657"/>
    </source>
</evidence>
<evidence type="ECO:0000313" key="3">
    <source>
        <dbReference type="EMBL" id="CAJ65105.1"/>
    </source>
</evidence>